<accession>Q0G5U5</accession>
<dbReference type="eggNOG" id="COG2030">
    <property type="taxonomic scope" value="Bacteria"/>
</dbReference>
<proteinExistence type="predicted"/>
<organism evidence="2 3">
    <name type="scientific">Fulvimarina pelagi HTCC2506</name>
    <dbReference type="NCBI Taxonomy" id="314231"/>
    <lineage>
        <taxon>Bacteria</taxon>
        <taxon>Pseudomonadati</taxon>
        <taxon>Pseudomonadota</taxon>
        <taxon>Alphaproteobacteria</taxon>
        <taxon>Hyphomicrobiales</taxon>
        <taxon>Aurantimonadaceae</taxon>
        <taxon>Fulvimarina</taxon>
    </lineage>
</organism>
<dbReference type="AlphaFoldDB" id="Q0G5U5"/>
<feature type="domain" description="MaoC-like" evidence="1">
    <location>
        <begin position="30"/>
        <end position="133"/>
    </location>
</feature>
<dbReference type="SUPFAM" id="SSF54637">
    <property type="entry name" value="Thioesterase/thiol ester dehydrase-isomerase"/>
    <property type="match status" value="1"/>
</dbReference>
<dbReference type="InterPro" id="IPR039375">
    <property type="entry name" value="NodN-like"/>
</dbReference>
<dbReference type="Gene3D" id="3.10.129.10">
    <property type="entry name" value="Hotdog Thioesterase"/>
    <property type="match status" value="1"/>
</dbReference>
<gene>
    <name evidence="2" type="ORF">FP2506_09006</name>
</gene>
<evidence type="ECO:0000259" key="1">
    <source>
        <dbReference type="Pfam" id="PF01575"/>
    </source>
</evidence>
<dbReference type="InterPro" id="IPR029069">
    <property type="entry name" value="HotDog_dom_sf"/>
</dbReference>
<reference evidence="2 3" key="1">
    <citation type="journal article" date="2010" name="J. Bacteriol.">
        <title>Genome sequence of Fulvimarina pelagi HTCC2506T, a Mn(II)-oxidizing alphaproteobacterium possessing an aerobic anoxygenic photosynthetic gene cluster and Xanthorhodopsin.</title>
        <authorList>
            <person name="Kang I."/>
            <person name="Oh H.M."/>
            <person name="Lim S.I."/>
            <person name="Ferriera S."/>
            <person name="Giovannoni S.J."/>
            <person name="Cho J.C."/>
        </authorList>
    </citation>
    <scope>NUCLEOTIDE SEQUENCE [LARGE SCALE GENOMIC DNA]</scope>
    <source>
        <strain evidence="2 3">HTCC2506</strain>
    </source>
</reference>
<comment type="caution">
    <text evidence="2">The sequence shown here is derived from an EMBL/GenBank/DDBJ whole genome shotgun (WGS) entry which is preliminary data.</text>
</comment>
<dbReference type="InterPro" id="IPR002539">
    <property type="entry name" value="MaoC-like_dom"/>
</dbReference>
<sequence length="171" mass="18728">MPLTSVEETERRLKERLVPLDTYRSYIGGDAFTSDWLTVDQRMIDSFAGATHDYQFIHVDPERAKAESPFGGTIAHGFLTLSLLSTLAYDALPGVTGAKMGVNFGFDKVRFLSPVKTGARVRGIFRMTGLKERAVSLQTAWNAEIAIEGSVKPALAAEWITLAMFDGPVEG</sequence>
<keyword evidence="3" id="KW-1185">Reference proteome</keyword>
<dbReference type="CDD" id="cd03450">
    <property type="entry name" value="NodN"/>
    <property type="match status" value="1"/>
</dbReference>
<evidence type="ECO:0000313" key="3">
    <source>
        <dbReference type="Proteomes" id="UP000004310"/>
    </source>
</evidence>
<dbReference type="Pfam" id="PF01575">
    <property type="entry name" value="MaoC_dehydratas"/>
    <property type="match status" value="1"/>
</dbReference>
<dbReference type="Proteomes" id="UP000004310">
    <property type="component" value="Unassembled WGS sequence"/>
</dbReference>
<name>Q0G5U5_9HYPH</name>
<dbReference type="STRING" id="217511.GCA_001463845_00566"/>
<dbReference type="EMBL" id="AATP01000001">
    <property type="protein sequence ID" value="EAU42969.1"/>
    <property type="molecule type" value="Genomic_DNA"/>
</dbReference>
<dbReference type="HOGENOM" id="CLU_108911_1_0_5"/>
<dbReference type="PANTHER" id="PTHR42993:SF1">
    <property type="entry name" value="MAOC-LIKE DEHYDRATASE DOMAIN-CONTAINING PROTEIN"/>
    <property type="match status" value="1"/>
</dbReference>
<dbReference type="PANTHER" id="PTHR42993">
    <property type="entry name" value="MAOC-LIKE DEHYDRATASE DOMAIN-CONTAINING PROTEIN"/>
    <property type="match status" value="1"/>
</dbReference>
<protein>
    <submittedName>
        <fullName evidence="2">Dehydratase nodulation protein</fullName>
    </submittedName>
</protein>
<evidence type="ECO:0000313" key="2">
    <source>
        <dbReference type="EMBL" id="EAU42969.1"/>
    </source>
</evidence>
<dbReference type="RefSeq" id="WP_007066943.1">
    <property type="nucleotide sequence ID" value="NZ_DS022272.1"/>
</dbReference>